<dbReference type="InterPro" id="IPR025327">
    <property type="entry name" value="DUF4233"/>
</dbReference>
<organism evidence="3 4">
    <name type="scientific">Williamsia phyllosphaerae</name>
    <dbReference type="NCBI Taxonomy" id="885042"/>
    <lineage>
        <taxon>Bacteria</taxon>
        <taxon>Bacillati</taxon>
        <taxon>Actinomycetota</taxon>
        <taxon>Actinomycetes</taxon>
        <taxon>Mycobacteriales</taxon>
        <taxon>Nocardiaceae</taxon>
        <taxon>Williamsia</taxon>
    </lineage>
</organism>
<protein>
    <submittedName>
        <fullName evidence="3">Membrane protein</fullName>
    </submittedName>
</protein>
<feature type="transmembrane region" description="Helical" evidence="2">
    <location>
        <begin position="64"/>
        <end position="84"/>
    </location>
</feature>
<evidence type="ECO:0000313" key="4">
    <source>
        <dbReference type="Proteomes" id="UP000632454"/>
    </source>
</evidence>
<keyword evidence="2" id="KW-0472">Membrane</keyword>
<feature type="transmembrane region" description="Helical" evidence="2">
    <location>
        <begin position="37"/>
        <end position="57"/>
    </location>
</feature>
<comment type="caution">
    <text evidence="3">The sequence shown here is derived from an EMBL/GenBank/DDBJ whole genome shotgun (WGS) entry which is preliminary data.</text>
</comment>
<feature type="transmembrane region" description="Helical" evidence="2">
    <location>
        <begin position="96"/>
        <end position="129"/>
    </location>
</feature>
<evidence type="ECO:0000256" key="1">
    <source>
        <dbReference type="SAM" id="MobiDB-lite"/>
    </source>
</evidence>
<sequence length="156" mass="16409">MTSATGSDASGPEDIGPDAVGGRFTPPVNDPWKGLRGIMAGTLILEFIVVLLALPIVARVGGGLTWVSGVYLVVLALLMVLGAGVQGRPWALQFDLALQVLLIVGVVFHWSIAAVGIVFGLVWLYIAYIKRDVRLRIERGLLPGQEPIGDAGADPA</sequence>
<reference evidence="4" key="1">
    <citation type="journal article" date="2019" name="Int. J. Syst. Evol. Microbiol.">
        <title>The Global Catalogue of Microorganisms (GCM) 10K type strain sequencing project: providing services to taxonomists for standard genome sequencing and annotation.</title>
        <authorList>
            <consortium name="The Broad Institute Genomics Platform"/>
            <consortium name="The Broad Institute Genome Sequencing Center for Infectious Disease"/>
            <person name="Wu L."/>
            <person name="Ma J."/>
        </authorList>
    </citation>
    <scope>NUCLEOTIDE SEQUENCE [LARGE SCALE GENOMIC DNA]</scope>
    <source>
        <strain evidence="4">CCM 7855</strain>
    </source>
</reference>
<evidence type="ECO:0000313" key="3">
    <source>
        <dbReference type="EMBL" id="GGF39419.1"/>
    </source>
</evidence>
<dbReference type="Pfam" id="PF14017">
    <property type="entry name" value="DUF4233"/>
    <property type="match status" value="1"/>
</dbReference>
<name>A0ABQ1V7P0_9NOCA</name>
<gene>
    <name evidence="3" type="ORF">GCM10007298_38870</name>
</gene>
<dbReference type="EMBL" id="BMCS01000003">
    <property type="protein sequence ID" value="GGF39419.1"/>
    <property type="molecule type" value="Genomic_DNA"/>
</dbReference>
<proteinExistence type="predicted"/>
<feature type="region of interest" description="Disordered" evidence="1">
    <location>
        <begin position="1"/>
        <end position="24"/>
    </location>
</feature>
<dbReference type="Proteomes" id="UP000632454">
    <property type="component" value="Unassembled WGS sequence"/>
</dbReference>
<evidence type="ECO:0000256" key="2">
    <source>
        <dbReference type="SAM" id="Phobius"/>
    </source>
</evidence>
<keyword evidence="4" id="KW-1185">Reference proteome</keyword>
<keyword evidence="2" id="KW-1133">Transmembrane helix</keyword>
<accession>A0ABQ1V7P0</accession>
<keyword evidence="2" id="KW-0812">Transmembrane</keyword>